<dbReference type="EMBL" id="WKQN01000001">
    <property type="protein sequence ID" value="MSC61882.1"/>
    <property type="molecule type" value="Genomic_DNA"/>
</dbReference>
<organism evidence="1 2">
    <name type="scientific">Faecalibacterium prausnitzii</name>
    <dbReference type="NCBI Taxonomy" id="853"/>
    <lineage>
        <taxon>Bacteria</taxon>
        <taxon>Bacillati</taxon>
        <taxon>Bacillota</taxon>
        <taxon>Clostridia</taxon>
        <taxon>Eubacteriales</taxon>
        <taxon>Oscillospiraceae</taxon>
        <taxon>Faecalibacterium</taxon>
    </lineage>
</organism>
<dbReference type="Proteomes" id="UP000461506">
    <property type="component" value="Unassembled WGS sequence"/>
</dbReference>
<reference evidence="1 2" key="1">
    <citation type="journal article" date="2019" name="Nat. Med.">
        <title>A library of human gut bacterial isolates paired with longitudinal multiomics data enables mechanistic microbiome research.</title>
        <authorList>
            <person name="Poyet M."/>
            <person name="Groussin M."/>
            <person name="Gibbons S.M."/>
            <person name="Avila-Pacheco J."/>
            <person name="Jiang X."/>
            <person name="Kearney S.M."/>
            <person name="Perrotta A.R."/>
            <person name="Berdy B."/>
            <person name="Zhao S."/>
            <person name="Lieberman T.D."/>
            <person name="Swanson P.K."/>
            <person name="Smith M."/>
            <person name="Roesemann S."/>
            <person name="Alexander J.E."/>
            <person name="Rich S.A."/>
            <person name="Livny J."/>
            <person name="Vlamakis H."/>
            <person name="Clish C."/>
            <person name="Bullock K."/>
            <person name="Deik A."/>
            <person name="Scott J."/>
            <person name="Pierce K.A."/>
            <person name="Xavier R.J."/>
            <person name="Alm E.J."/>
        </authorList>
    </citation>
    <scope>NUCLEOTIDE SEQUENCE [LARGE SCALE GENOMIC DNA]</scope>
    <source>
        <strain evidence="1 2">BIOML-A1</strain>
    </source>
</reference>
<name>A0A844DKB0_9FIRM</name>
<comment type="caution">
    <text evidence="1">The sequence shown here is derived from an EMBL/GenBank/DDBJ whole genome shotgun (WGS) entry which is preliminary data.</text>
</comment>
<evidence type="ECO:0000313" key="1">
    <source>
        <dbReference type="EMBL" id="MSC61882.1"/>
    </source>
</evidence>
<accession>A0A844DKB0</accession>
<sequence>MTRKEMFDLRIASDGFRYAVRKALFECSKFPPCTERMIVEGRLAEALYFSERMMEKTYKDLETEEKTNVG</sequence>
<proteinExistence type="predicted"/>
<evidence type="ECO:0000313" key="2">
    <source>
        <dbReference type="Proteomes" id="UP000461506"/>
    </source>
</evidence>
<protein>
    <submittedName>
        <fullName evidence="1">Uncharacterized protein</fullName>
    </submittedName>
</protein>
<dbReference type="RefSeq" id="WP_154276135.1">
    <property type="nucleotide sequence ID" value="NZ_WKQN01000001.1"/>
</dbReference>
<gene>
    <name evidence="1" type="ORF">GKD95_00670</name>
</gene>
<dbReference type="AlphaFoldDB" id="A0A844DKB0"/>